<feature type="region of interest" description="Disordered" evidence="1">
    <location>
        <begin position="137"/>
        <end position="214"/>
    </location>
</feature>
<dbReference type="PANTHER" id="PTHR10688:SF6">
    <property type="entry name" value="SERINE_THREONINE-KINASE ATM"/>
    <property type="match status" value="1"/>
</dbReference>
<feature type="compositionally biased region" description="Low complexity" evidence="1">
    <location>
        <begin position="140"/>
        <end position="154"/>
    </location>
</feature>
<feature type="compositionally biased region" description="Polar residues" evidence="1">
    <location>
        <begin position="651"/>
        <end position="669"/>
    </location>
</feature>
<sequence>MTCSCILKEGQSILAVQLAGSAGTKVGEAVLEDNTGVLRGSSATRFEPADFLAFLKYLARDVSMPGMLEFTVIQNRLSSFYRAIGHHQLPIHQLRVTTDAKDGAGDGLTAKNSLDGQIGVKDPGAAEVNLLNAPLGDAFGKSGQKSSRKQSGNSVDTVLEKDGDLTKLSGGNKDVALEEPGSDLAEEGIKSSKPELESRNRGRNKDFEVKNGSDEPAELGVCKLASPSAEEMTNLSIFPTKIERKVSRVALRNGGGRNKGKSEKGCESRERKKSKYLSPPYINLGQGRKNSPTSEEQEEEDCKDVSHVGPGKNSTVNQSVGSLPIVKCNGKKLQKKSSRKAISGHYASAKLEGINSSSAELLSELRFAALDCLYPIENRDFDLIERFVSRFRRLAFQDENCHEMDNCEIRCLQVLHGGEVQPEKGKEIEETIVERRRIKLAAGTPDVNENTDYPGLVGKDPQKMSHLSPSVKSKQRRKKRKEEKTMDSKTQTPPGLSDKSDYITISGSAVRDFQEMGQLTPKSKPVRKKKEKKAGATPELQQTNATTGLPDLNGNLEDSQVMGPVAPQDKPEPKKRKMKDGAGSVRSRTKSVSGLPDVNGNNTGHSSLKEVQVVGHYSLQDIPVLNNKECMKGTTSLALNTELMDSHPDISGNNAEHSSLVNDSQQMKSLSPGGELEPNKRKRKEKASVDFLKTKVTSIPDLNGNASDLSSLGKDWPEMNCIPAEGKPRQKRRRRNKPATEIPDINLHYNKGQTNGEALGTALVLKFSPGFPMPSKEALVATFCGFGQLKELGTQVLSDSDSAQVVFLKSSDARDAFQSLEKSSPFGPALVNHCLNNLSAASGGLESGGNLHMPLAFPAKDKPQRKRQRKYKPAAEIPDINVNYNKGQTNEEALGTTIVLRFAPGFPMPSKEALVATFCGFGPVKESETQVLSDSDSAQVVFVKSSDAREAFQSLEKSSPFGAALVNYHLQNLSGASGGLESDGNLHVPQAFPAEGKPQRRRQRRNKPAAEIPDINVNYDKGQTNEEALGTTLVLKFAPGFPMPSKEALVATFCGFGPVKELETQILSDSNIAQVVFVKSSDAREAFLSLEKNSPFGPALLNYRLPHFSAASRGLESDGNLHMPQSCRSMEGLKTPAKPSGLKPNQGEAPDLFHIKQNLEMMTSMLEKAGDNLSPEMRAKLENEIKGLLKKVCTMAGSSTSS</sequence>
<organism evidence="2 3">
    <name type="scientific">Nyssa sinensis</name>
    <dbReference type="NCBI Taxonomy" id="561372"/>
    <lineage>
        <taxon>Eukaryota</taxon>
        <taxon>Viridiplantae</taxon>
        <taxon>Streptophyta</taxon>
        <taxon>Embryophyta</taxon>
        <taxon>Tracheophyta</taxon>
        <taxon>Spermatophyta</taxon>
        <taxon>Magnoliopsida</taxon>
        <taxon>eudicotyledons</taxon>
        <taxon>Gunneridae</taxon>
        <taxon>Pentapetalae</taxon>
        <taxon>asterids</taxon>
        <taxon>Cornales</taxon>
        <taxon>Nyssaceae</taxon>
        <taxon>Nyssa</taxon>
    </lineage>
</organism>
<feature type="region of interest" description="Disordered" evidence="1">
    <location>
        <begin position="1129"/>
        <end position="1149"/>
    </location>
</feature>
<protein>
    <submittedName>
        <fullName evidence="2">Uncharacterized protein</fullName>
    </submittedName>
</protein>
<dbReference type="PANTHER" id="PTHR10688">
    <property type="entry name" value="PWWP DOMAIN-CONTAINING PROTEIN"/>
    <property type="match status" value="1"/>
</dbReference>
<gene>
    <name evidence="2" type="ORF">F0562_024776</name>
</gene>
<evidence type="ECO:0000256" key="1">
    <source>
        <dbReference type="SAM" id="MobiDB-lite"/>
    </source>
</evidence>
<feature type="region of interest" description="Disordered" evidence="1">
    <location>
        <begin position="982"/>
        <end position="1013"/>
    </location>
</feature>
<dbReference type="Proteomes" id="UP000325577">
    <property type="component" value="Linkage Group LG13"/>
</dbReference>
<feature type="compositionally biased region" description="Basic and acidic residues" evidence="1">
    <location>
        <begin position="260"/>
        <end position="270"/>
    </location>
</feature>
<feature type="compositionally biased region" description="Basic and acidic residues" evidence="1">
    <location>
        <begin position="187"/>
        <end position="213"/>
    </location>
</feature>
<feature type="region of interest" description="Disordered" evidence="1">
    <location>
        <begin position="719"/>
        <end position="739"/>
    </location>
</feature>
<feature type="region of interest" description="Disordered" evidence="1">
    <location>
        <begin position="648"/>
        <end position="689"/>
    </location>
</feature>
<feature type="region of interest" description="Disordered" evidence="1">
    <location>
        <begin position="248"/>
        <end position="318"/>
    </location>
</feature>
<dbReference type="OrthoDB" id="21615at2759"/>
<name>A0A5J5BCL9_9ASTE</name>
<reference evidence="2 3" key="1">
    <citation type="submission" date="2019-09" db="EMBL/GenBank/DDBJ databases">
        <title>A chromosome-level genome assembly of the Chinese tupelo Nyssa sinensis.</title>
        <authorList>
            <person name="Yang X."/>
            <person name="Kang M."/>
            <person name="Yang Y."/>
            <person name="Xiong H."/>
            <person name="Wang M."/>
            <person name="Zhang Z."/>
            <person name="Wang Z."/>
            <person name="Wu H."/>
            <person name="Ma T."/>
            <person name="Liu J."/>
            <person name="Xi Z."/>
        </authorList>
    </citation>
    <scope>NUCLEOTIDE SEQUENCE [LARGE SCALE GENOMIC DNA]</scope>
    <source>
        <strain evidence="2">J267</strain>
        <tissue evidence="2">Leaf</tissue>
    </source>
</reference>
<accession>A0A5J5BCL9</accession>
<evidence type="ECO:0000313" key="2">
    <source>
        <dbReference type="EMBL" id="KAA8540813.1"/>
    </source>
</evidence>
<dbReference type="AlphaFoldDB" id="A0A5J5BCL9"/>
<keyword evidence="3" id="KW-1185">Reference proteome</keyword>
<feature type="region of interest" description="Disordered" evidence="1">
    <location>
        <begin position="443"/>
        <end position="604"/>
    </location>
</feature>
<proteinExistence type="predicted"/>
<evidence type="ECO:0000313" key="3">
    <source>
        <dbReference type="Proteomes" id="UP000325577"/>
    </source>
</evidence>
<dbReference type="InterPro" id="IPR052657">
    <property type="entry name" value="PDP_family_Arabidopsis"/>
</dbReference>
<dbReference type="EMBL" id="CM018036">
    <property type="protein sequence ID" value="KAA8540813.1"/>
    <property type="molecule type" value="Genomic_DNA"/>
</dbReference>